<evidence type="ECO:0000313" key="4">
    <source>
        <dbReference type="Proteomes" id="UP000747399"/>
    </source>
</evidence>
<reference evidence="3" key="1">
    <citation type="journal article" date="2021" name="Proc. Natl. Acad. Sci. U.S.A.">
        <title>Three genomes in the algal genus Volvox reveal the fate of a haploid sex-determining region after a transition to homothallism.</title>
        <authorList>
            <person name="Yamamoto K."/>
            <person name="Hamaji T."/>
            <person name="Kawai-Toyooka H."/>
            <person name="Matsuzaki R."/>
            <person name="Takahashi F."/>
            <person name="Nishimura Y."/>
            <person name="Kawachi M."/>
            <person name="Noguchi H."/>
            <person name="Minakuchi Y."/>
            <person name="Umen J.G."/>
            <person name="Toyoda A."/>
            <person name="Nozaki H."/>
        </authorList>
    </citation>
    <scope>NUCLEOTIDE SEQUENCE</scope>
    <source>
        <strain evidence="3">NIES-3780</strain>
    </source>
</reference>
<dbReference type="CDD" id="cd05467">
    <property type="entry name" value="CBM20"/>
    <property type="match status" value="1"/>
</dbReference>
<dbReference type="GO" id="GO:2001070">
    <property type="term" value="F:starch binding"/>
    <property type="evidence" value="ECO:0007669"/>
    <property type="project" value="InterPro"/>
</dbReference>
<dbReference type="InterPro" id="IPR013784">
    <property type="entry name" value="Carb-bd-like_fold"/>
</dbReference>
<sequence>MRPSHPLWRRPAPQQGRCRCLPRRAMAAANISQADVHDYRSRLVNVSFKVEYKCPYGQSLTLVGDTAPLGSWSSKRGQRMHWSRGDVWTCNVMLPAGSEIECKYVIVDDQGRAQRWQEGSNMVVTIPDTHQGLPLQRYDVGVSWCKNHVNYRCVAAQPNNAAQAAAVFMENLKSTCATAVPSAAAALAGELAPPMMAWALSKGASTTAGFNPTPLVHHVAEAQATMLHLPSASAVQCSAVNVPASPAQQPPSTQSLRKQVAVNEPLSQVETGAGDGSKVATLFQAAANAVCKAHTGPAGSRPSEAIGATASSVGMLSSFQISSASSDGEPTMSIVLPPRSKSPPVKISLSSSFSKLLDMPALSRTGGSNSSSTSTGAVIGTAVMGKTTGSSIQSHAIDPVVASSTHTAHIGGGAPQPPVATNSIDKPAVSPLLATANTVSGSRNSGNSRQSSSTAASASPTWGMEYDIYATAYGLSYMNTSFDLESYAVYDQTGPAPSSSPSSSLSSMSSGHLYHGSTHDLLSANQSRGADPLESAVQAALSSSPDSKTAPTANFFPSTLLGATAASTSLALSAATVSSLADSASAVVATPFVVPTNAAASHPADAVVSAPVDVYRQVSRSSTSISDWAGRTLIEMSCGHSLIDEDSDEDETADDEAVVTQALATPAAPADMAALLTQLGTALGRSVRLRYDGIDATAQDLLELDRKIALAASKLYRQRDTMLTGWLRKETRRQLATVAAATVSRPPMPASNTVTSL</sequence>
<dbReference type="InterPro" id="IPR013783">
    <property type="entry name" value="Ig-like_fold"/>
</dbReference>
<feature type="region of interest" description="Disordered" evidence="1">
    <location>
        <begin position="492"/>
        <end position="511"/>
    </location>
</feature>
<dbReference type="PROSITE" id="PS51166">
    <property type="entry name" value="CBM20"/>
    <property type="match status" value="1"/>
</dbReference>
<dbReference type="FunFam" id="2.60.40.10:FF:000552">
    <property type="entry name" value="Related to glucoamylase"/>
    <property type="match status" value="1"/>
</dbReference>
<dbReference type="AlphaFoldDB" id="A0A8J4FBV0"/>
<dbReference type="SMART" id="SM01065">
    <property type="entry name" value="CBM_2"/>
    <property type="match status" value="1"/>
</dbReference>
<dbReference type="PANTHER" id="PTHR15048:SF0">
    <property type="entry name" value="STARCH-BINDING DOMAIN-CONTAINING PROTEIN 1"/>
    <property type="match status" value="1"/>
</dbReference>
<dbReference type="PANTHER" id="PTHR15048">
    <property type="entry name" value="STARCH-BINDING DOMAIN-CONTAINING PROTEIN 1"/>
    <property type="match status" value="1"/>
</dbReference>
<dbReference type="SUPFAM" id="SSF49452">
    <property type="entry name" value="Starch-binding domain-like"/>
    <property type="match status" value="1"/>
</dbReference>
<evidence type="ECO:0000256" key="1">
    <source>
        <dbReference type="SAM" id="MobiDB-lite"/>
    </source>
</evidence>
<dbReference type="Gene3D" id="2.60.40.10">
    <property type="entry name" value="Immunoglobulins"/>
    <property type="match status" value="1"/>
</dbReference>
<evidence type="ECO:0000313" key="3">
    <source>
        <dbReference type="EMBL" id="GIL65408.1"/>
    </source>
</evidence>
<organism evidence="3 4">
    <name type="scientific">Volvox africanus</name>
    <dbReference type="NCBI Taxonomy" id="51714"/>
    <lineage>
        <taxon>Eukaryota</taxon>
        <taxon>Viridiplantae</taxon>
        <taxon>Chlorophyta</taxon>
        <taxon>core chlorophytes</taxon>
        <taxon>Chlorophyceae</taxon>
        <taxon>CS clade</taxon>
        <taxon>Chlamydomonadales</taxon>
        <taxon>Volvocaceae</taxon>
        <taxon>Volvox</taxon>
    </lineage>
</organism>
<feature type="region of interest" description="Disordered" evidence="1">
    <location>
        <begin position="516"/>
        <end position="549"/>
    </location>
</feature>
<evidence type="ECO:0000259" key="2">
    <source>
        <dbReference type="PROSITE" id="PS51166"/>
    </source>
</evidence>
<dbReference type="Pfam" id="PF00686">
    <property type="entry name" value="CBM_20"/>
    <property type="match status" value="1"/>
</dbReference>
<protein>
    <recommendedName>
        <fullName evidence="2">CBM20 domain-containing protein</fullName>
    </recommendedName>
</protein>
<keyword evidence="4" id="KW-1185">Reference proteome</keyword>
<comment type="caution">
    <text evidence="3">The sequence shown here is derived from an EMBL/GenBank/DDBJ whole genome shotgun (WGS) entry which is preliminary data.</text>
</comment>
<feature type="region of interest" description="Disordered" evidence="1">
    <location>
        <begin position="404"/>
        <end position="425"/>
    </location>
</feature>
<proteinExistence type="predicted"/>
<dbReference type="EMBL" id="BNCO01000075">
    <property type="protein sequence ID" value="GIL65408.1"/>
    <property type="molecule type" value="Genomic_DNA"/>
</dbReference>
<accession>A0A8J4FBV0</accession>
<dbReference type="InterPro" id="IPR002044">
    <property type="entry name" value="CBM20"/>
</dbReference>
<feature type="compositionally biased region" description="Low complexity" evidence="1">
    <location>
        <begin position="440"/>
        <end position="458"/>
    </location>
</feature>
<gene>
    <name evidence="3" type="ORF">Vafri_19157</name>
</gene>
<dbReference type="GO" id="GO:0016020">
    <property type="term" value="C:membrane"/>
    <property type="evidence" value="ECO:0007669"/>
    <property type="project" value="TreeGrafter"/>
</dbReference>
<feature type="compositionally biased region" description="Low complexity" evidence="1">
    <location>
        <begin position="497"/>
        <end position="511"/>
    </location>
</feature>
<name>A0A8J4FBV0_9CHLO</name>
<feature type="region of interest" description="Disordered" evidence="1">
    <location>
        <begin position="438"/>
        <end position="458"/>
    </location>
</feature>
<feature type="compositionally biased region" description="Polar residues" evidence="1">
    <location>
        <begin position="540"/>
        <end position="549"/>
    </location>
</feature>
<feature type="region of interest" description="Disordered" evidence="1">
    <location>
        <begin position="322"/>
        <end position="347"/>
    </location>
</feature>
<dbReference type="Proteomes" id="UP000747399">
    <property type="component" value="Unassembled WGS sequence"/>
</dbReference>
<feature type="domain" description="CBM20" evidence="2">
    <location>
        <begin position="38"/>
        <end position="146"/>
    </location>
</feature>